<feature type="region of interest" description="Disordered" evidence="3">
    <location>
        <begin position="823"/>
        <end position="844"/>
    </location>
</feature>
<keyword evidence="2" id="KW-0597">Phosphoprotein</keyword>
<dbReference type="GO" id="GO:0005737">
    <property type="term" value="C:cytoplasm"/>
    <property type="evidence" value="ECO:0007669"/>
    <property type="project" value="TreeGrafter"/>
</dbReference>
<name>A0A8C9YGK8_SANLU</name>
<dbReference type="GeneTree" id="ENSGT00950000183139"/>
<dbReference type="Pfam" id="PF20412">
    <property type="entry name" value="RALGAPB_N"/>
    <property type="match status" value="1"/>
</dbReference>
<feature type="compositionally biased region" description="Low complexity" evidence="3">
    <location>
        <begin position="340"/>
        <end position="350"/>
    </location>
</feature>
<sequence length="2107" mass="235651">MFSKKPHGDVKKSTQKVLDPKKDVLTRLKHLRIVIENAEPSELKQFFDLNYSHIYYVFFENFVIIEVSLKQKGHKSQREELDSILFIFEKILQLLPERIQSRWQFHSIGLILKKLLHTGNSLKIRREGVRLFLLWMQALQSNAEREQLCMFACLIPGFPAPLCHGTPRTLDTLINPPLSLTETQVTPEEITPLVPPQSGDKNQEDLTAYFLEALLKYMVNQAKSLEWRCKENHERGFSFLFGHFRKFYLPHIFPNFAMETSLYNPILDVPPMRPKPYYSVVRREQDGGETVYCTKESFLQARVIFIRWLVSFWLEPRPNTHTNIPGTEGENVPKNIQRAAAGLAARSAGSSDDRSGGEPEQSHSNTSTLTEREPSSSSLCSMDEEQLTDMEVVRRVLTSSRTNVNFITEIFRQAFLLPMCEAAAMRKVVRVYQEWIAMEDRPVFMKEPEEGSYPTTSSLDSGSQIGDKEDEVRIYLTVRFKAQFLKMDCVHLSAVDSELLEYSVHAGVQTTLQVFITHSSNVFLLEPANDIKILLEEHVDMCKRVLNIYRSLVMHETMDQKTWEQVLLVLLRVTESVMKRPPSIMPPGKKNNTLSGRLAGPIFQTLIVAWIKGNLNVYISRELWDDLLSVLSSLTCWDELVTEWSLTMETLTKVLARNLYSVDLNELPLDKLSEQKQKKHKGKGIGSEGQRQIVDRSFSKGWSRDQPGQAAAMRQRSATTAGSPGIEKARSIVRQKTVGQYPSSYTTVLLKFYDPPITLTSRTSRMRHSSQSEEAPPTSCSEVFQGGACDLDAHAPSSLARSSSASDIMEPFIVERVKANKEEVVQKARPVSSDVGSTNPNFSDLMDEFIQERLRAKGTAGRRGSSPGSLEVPRDLPELLEAGQSPGSRPSDDLRPIDDPGVPSEWTSPASASGSDVISSDSQSDSFNAFQYSNCKFDSPATEDVTQFCIKMTIISKFKSCQNQKKWSFKLLLWDINRYPQFALICKPCKYVSPEKMCNGQHFVFVDFTFSSEPCGGGVGSGGGGQGSSLDQDSLGGGVACDEHEVASLTTLHIDSETSSLSHTVTVTGSESASPMHSLGGSRSQTPSPATLTAEHADHAHSHSHTHLQLDQKLHNSVLQTPDDLETSEFPSEDCSVMAGGSLTGWHSDVATVMWRRMLGILGDVNSIKDPEIHAQVFDYLCELWQNLAKIRDNLGISLDNQSSPPPPVLIPPLRILTPWLFKATMLTERYKQGKLHAYKLICRIMKRRQDVSPNSDFLTHFYNIMHQGLMHQDQDIVNTIIKHCSPRFFSIGLPGATMLILDFIIAASRVTACSSLNAPRVEAQILLGSLVCFPNLYEELTALHPTTADVVLTKFPDVKEHIIKTILTSARDEPSAPARCVALCSLGIWLCEELAHGTQHSQIKDALNVICVTLKVSDNSLVVSLLLCLLDWVMALPPKTLLQPVQTRSPPERDQPTKTLLSCIYKVLHGCVYGAQSFNSPKYYPLQLSDLLSADYDPFLPLESLREPEPLHSPESERSSKLQPVTEVRSRIQQGLVSIAARTVITHLVNHLGHYPMSGGPATLSSQVCENQDNPFCENADLGPELFHSPNLQFLVLNVFNNCSLSSISQIRSESGVPGGGMTAGLSSAPACVRVIIRDVAGKHSWDSAVLYGPPPCSPNSPKHTFMSHTQTPHSLEQLLAPPLAKRLCREAVPAWDSLREGDDSLDEMLQYLGYSSPECLQRAGMPLNIPAAPPACVSEKQENDVINAILKQSAAEREFVLHVRSLNMRAVQQTEPETETPQSAFYYCRLLINILGLNSWEKRSNFHLLRKNEKLLRELKNLDSRQCRETHKIAVFYVAEGQEDKHSILTNTAGSQAYEDFVSGLGWEVDLTTHCGFMGGLQRNRSTGQTTPYYATSTTEVIYHVSTRMPHDQDHNLTKKLRHLGNDEVHIVWSEHSRDYRRGIIPTEFGDVLIIIYPMKNHKYSIHILKKPEVPFFGPLFDGAIVDMNILPTMVRATAINASRALKSLIPLYQNFYEERARYLETIVQHHQEPTTFEDYAARVYSPAPCTHLPSDTGSCLEILRAESPALGEAGSDSASPMSPRTSKSRMSMKLRRSSGSANKT</sequence>
<feature type="compositionally biased region" description="Polar residues" evidence="3">
    <location>
        <begin position="1063"/>
        <end position="1091"/>
    </location>
</feature>
<feature type="region of interest" description="Disordered" evidence="3">
    <location>
        <begin position="1063"/>
        <end position="1108"/>
    </location>
</feature>
<dbReference type="Pfam" id="PF02145">
    <property type="entry name" value="Rap_GAP"/>
    <property type="match status" value="1"/>
</dbReference>
<evidence type="ECO:0000313" key="6">
    <source>
        <dbReference type="Proteomes" id="UP000694568"/>
    </source>
</evidence>
<feature type="region of interest" description="Disordered" evidence="3">
    <location>
        <begin position="340"/>
        <end position="384"/>
    </location>
</feature>
<organism evidence="5 6">
    <name type="scientific">Sander lucioperca</name>
    <name type="common">Pike-perch</name>
    <name type="synonym">Perca lucioperca</name>
    <dbReference type="NCBI Taxonomy" id="283035"/>
    <lineage>
        <taxon>Eukaryota</taxon>
        <taxon>Metazoa</taxon>
        <taxon>Chordata</taxon>
        <taxon>Craniata</taxon>
        <taxon>Vertebrata</taxon>
        <taxon>Euteleostomi</taxon>
        <taxon>Actinopterygii</taxon>
        <taxon>Neopterygii</taxon>
        <taxon>Teleostei</taxon>
        <taxon>Neoteleostei</taxon>
        <taxon>Acanthomorphata</taxon>
        <taxon>Eupercaria</taxon>
        <taxon>Perciformes</taxon>
        <taxon>Percoidei</taxon>
        <taxon>Percidae</taxon>
        <taxon>Luciopercinae</taxon>
        <taxon>Sander</taxon>
    </lineage>
</organism>
<dbReference type="Ensembl" id="ENSSLUT00000025040.1">
    <property type="protein sequence ID" value="ENSSLUP00000024255.1"/>
    <property type="gene ID" value="ENSSLUG00000010816.1"/>
</dbReference>
<reference evidence="5" key="1">
    <citation type="submission" date="2025-08" db="UniProtKB">
        <authorList>
            <consortium name="Ensembl"/>
        </authorList>
    </citation>
    <scope>IDENTIFICATION</scope>
</reference>
<reference evidence="5" key="2">
    <citation type="submission" date="2025-09" db="UniProtKB">
        <authorList>
            <consortium name="Ensembl"/>
        </authorList>
    </citation>
    <scope>IDENTIFICATION</scope>
</reference>
<feature type="compositionally biased region" description="Low complexity" evidence="3">
    <location>
        <begin position="908"/>
        <end position="920"/>
    </location>
</feature>
<evidence type="ECO:0000259" key="4">
    <source>
        <dbReference type="PROSITE" id="PS50085"/>
    </source>
</evidence>
<feature type="region of interest" description="Disordered" evidence="3">
    <location>
        <begin position="2073"/>
        <end position="2107"/>
    </location>
</feature>
<evidence type="ECO:0000313" key="5">
    <source>
        <dbReference type="Ensembl" id="ENSSLUP00000024255.1"/>
    </source>
</evidence>
<dbReference type="GO" id="GO:0005634">
    <property type="term" value="C:nucleus"/>
    <property type="evidence" value="ECO:0007669"/>
    <property type="project" value="InterPro"/>
</dbReference>
<feature type="domain" description="Rap-GAP" evidence="4">
    <location>
        <begin position="1821"/>
        <end position="2029"/>
    </location>
</feature>
<dbReference type="Proteomes" id="UP000694568">
    <property type="component" value="Unplaced"/>
</dbReference>
<dbReference type="InterPro" id="IPR000331">
    <property type="entry name" value="Rap/Ran_GAP_dom"/>
</dbReference>
<dbReference type="GO" id="GO:0051056">
    <property type="term" value="P:regulation of small GTPase mediated signal transduction"/>
    <property type="evidence" value="ECO:0007669"/>
    <property type="project" value="InterPro"/>
</dbReference>
<feature type="region of interest" description="Disordered" evidence="3">
    <location>
        <begin position="880"/>
        <end position="920"/>
    </location>
</feature>
<evidence type="ECO:0000256" key="3">
    <source>
        <dbReference type="SAM" id="MobiDB-lite"/>
    </source>
</evidence>
<feature type="compositionally biased region" description="Basic and acidic residues" evidence="3">
    <location>
        <begin position="351"/>
        <end position="361"/>
    </location>
</feature>
<feature type="region of interest" description="Disordered" evidence="3">
    <location>
        <begin position="763"/>
        <end position="782"/>
    </location>
</feature>
<dbReference type="PANTHER" id="PTHR10063">
    <property type="entry name" value="TUBERIN"/>
    <property type="match status" value="1"/>
</dbReference>
<dbReference type="Gene3D" id="3.40.50.11210">
    <property type="entry name" value="Rap/Ran-GAP"/>
    <property type="match status" value="1"/>
</dbReference>
<dbReference type="SUPFAM" id="SSF111347">
    <property type="entry name" value="Rap/Ran-GAP"/>
    <property type="match status" value="1"/>
</dbReference>
<gene>
    <name evidence="5" type="primary">ralgapa1</name>
</gene>
<dbReference type="InterPro" id="IPR016024">
    <property type="entry name" value="ARM-type_fold"/>
</dbReference>
<keyword evidence="1" id="KW-0343">GTPase activation</keyword>
<dbReference type="FunFam" id="3.40.50.11210:FF:000001">
    <property type="entry name" value="Ral GTPase-activating protein subunit alpha-1 isoform 1"/>
    <property type="match status" value="1"/>
</dbReference>
<dbReference type="SUPFAM" id="SSF48371">
    <property type="entry name" value="ARM repeat"/>
    <property type="match status" value="1"/>
</dbReference>
<dbReference type="PROSITE" id="PS50085">
    <property type="entry name" value="RAPGAP"/>
    <property type="match status" value="1"/>
</dbReference>
<dbReference type="InterPro" id="IPR046859">
    <property type="entry name" value="RGPA/RALGAPB_N"/>
</dbReference>
<dbReference type="GO" id="GO:0005096">
    <property type="term" value="F:GTPase activator activity"/>
    <property type="evidence" value="ECO:0007669"/>
    <property type="project" value="UniProtKB-KW"/>
</dbReference>
<protein>
    <submittedName>
        <fullName evidence="5">Ral GTPase activating protein catalytic subunit alpha 1</fullName>
    </submittedName>
</protein>
<keyword evidence="6" id="KW-1185">Reference proteome</keyword>
<dbReference type="InterPro" id="IPR027107">
    <property type="entry name" value="Tuberin/Ral-act_asu"/>
</dbReference>
<feature type="compositionally biased region" description="Polar residues" evidence="3">
    <location>
        <begin position="362"/>
        <end position="380"/>
    </location>
</feature>
<evidence type="ECO:0000256" key="2">
    <source>
        <dbReference type="ARBA" id="ARBA00022553"/>
    </source>
</evidence>
<dbReference type="PANTHER" id="PTHR10063:SF3">
    <property type="entry name" value="RAL GTPASE-ACTIVATING PROTEIN SUBUNIT ALPHA-1"/>
    <property type="match status" value="1"/>
</dbReference>
<dbReference type="InterPro" id="IPR035974">
    <property type="entry name" value="Rap/Ran-GAP_sf"/>
</dbReference>
<proteinExistence type="predicted"/>
<evidence type="ECO:0000256" key="1">
    <source>
        <dbReference type="ARBA" id="ARBA00022468"/>
    </source>
</evidence>
<feature type="compositionally biased region" description="Basic residues" evidence="3">
    <location>
        <begin position="2089"/>
        <end position="2099"/>
    </location>
</feature>
<feature type="region of interest" description="Disordered" evidence="3">
    <location>
        <begin position="698"/>
        <end position="726"/>
    </location>
</feature>
<accession>A0A8C9YGK8</accession>